<dbReference type="Gene3D" id="1.20.5.2210">
    <property type="match status" value="1"/>
</dbReference>
<dbReference type="Pfam" id="PF05405">
    <property type="entry name" value="Mt_ATP-synt_B"/>
    <property type="match status" value="1"/>
</dbReference>
<comment type="function">
    <text evidence="9">Subunit b, of the mitochondrial membrane ATP synthase complex (F(1)F(0) ATP synthase or Complex V) that produces ATP from ADP in the presence of a proton gradient across the membrane which is generated by electron transport complexes of the respiratory chain. ATP synthase complex consist of a soluble F(1) head domain - the catalytic core - and a membrane F(1) domain - the membrane proton channel. These two domains are linked by a central stalk rotating inside the F(1) region and a stationary peripheral stalk. During catalysis, ATP synthesis in the catalytic domain of F(1) is coupled via a rotary mechanism of the central stalk subunits to proton translocation. In vivo, can only synthesize ATP although its ATP hydrolase activity can be activated artificially in vitro. Part of the complex F(0) domain. Part of the complex F(0) domain and the peripheric stalk, which acts as a stator to hold the catalytic alpha(3)beta(3) subcomplex and subunit a/ATP6 static relative to the rotary elements.</text>
</comment>
<evidence type="ECO:0000256" key="6">
    <source>
        <dbReference type="ARBA" id="ARBA00023065"/>
    </source>
</evidence>
<reference evidence="11" key="1">
    <citation type="journal article" date="2023" name="Insect Mol. Biol.">
        <title>Genome sequencing provides insights into the evolution of gene families encoding plant cell wall-degrading enzymes in longhorned beetles.</title>
        <authorList>
            <person name="Shin N.R."/>
            <person name="Okamura Y."/>
            <person name="Kirsch R."/>
            <person name="Pauchet Y."/>
        </authorList>
    </citation>
    <scope>NUCLEOTIDE SEQUENCE</scope>
    <source>
        <strain evidence="11">MMC_N1</strain>
    </source>
</reference>
<keyword evidence="4 9" id="KW-0375">Hydrogen ion transport</keyword>
<comment type="similarity">
    <text evidence="1 9">Belongs to the eukaryotic ATPase B chain family.</text>
</comment>
<proteinExistence type="inferred from homology"/>
<accession>A0ABQ9JTA7</accession>
<keyword evidence="5 9" id="KW-0999">Mitochondrion inner membrane</keyword>
<evidence type="ECO:0000256" key="3">
    <source>
        <dbReference type="ARBA" id="ARBA00022547"/>
    </source>
</evidence>
<comment type="subunit">
    <text evidence="9">F-type ATPases have 2 components, CF(1) - the catalytic core - and CF(0) - the membrane proton channel. CF(1) and CF(0) have multiple subunits.</text>
</comment>
<comment type="subcellular location">
    <subcellularLocation>
        <location evidence="9">Mitochondrion</location>
    </subcellularLocation>
    <subcellularLocation>
        <location evidence="9">Mitochondrion inner membrane</location>
    </subcellularLocation>
</comment>
<evidence type="ECO:0000256" key="10">
    <source>
        <dbReference type="SAM" id="MobiDB-lite"/>
    </source>
</evidence>
<keyword evidence="3 9" id="KW-0138">CF(0)</keyword>
<sequence length="360" mass="41966">MSLKYLRGLWVKKKLLAELNKEVKKETCVPVNKTLDKSVEEIEKDAFENEPEISKIMLLEKENEAIIRGRLLKECGTLLAEKKISYTSMGIDWHNIEQDLKSTEASWQNYTLGGQITLKKPLAPVLASICKVPPSGGSGPPNKESKDSEKRIKRMEPGKVMMAFIPEEWWRFFLPKTGVSGFWTFLFTTGIWLVSKEYYVLEHNYYGGLSMFVIWYYAIKYVGPMLSNWLDKDIDAYEKAWIKFKEDQQKDLKHAIGEEVFVQTQADGQLMLFDAKRENVALQLEDEFRKRQMHVYEEVKKKLDYHVAIAQAHKRVIHKNLVDYVTREVRKSITPDMEKQLINVSIQTIISEFEKPKNKD</sequence>
<keyword evidence="12" id="KW-1185">Reference proteome</keyword>
<dbReference type="PANTHER" id="PTHR12733">
    <property type="entry name" value="MITOCHONDRIAL ATP SYNTHASE B CHAIN"/>
    <property type="match status" value="1"/>
</dbReference>
<keyword evidence="8 9" id="KW-0472">Membrane</keyword>
<keyword evidence="2 9" id="KW-0813">Transport</keyword>
<comment type="caution">
    <text evidence="11">The sequence shown here is derived from an EMBL/GenBank/DDBJ whole genome shotgun (WGS) entry which is preliminary data.</text>
</comment>
<dbReference type="InterPro" id="IPR013837">
    <property type="entry name" value="ATP_synth_F0_suB"/>
</dbReference>
<feature type="region of interest" description="Disordered" evidence="10">
    <location>
        <begin position="131"/>
        <end position="151"/>
    </location>
</feature>
<protein>
    <recommendedName>
        <fullName evidence="9">ATP synthase subunit b</fullName>
    </recommendedName>
</protein>
<evidence type="ECO:0000256" key="2">
    <source>
        <dbReference type="ARBA" id="ARBA00022448"/>
    </source>
</evidence>
<evidence type="ECO:0000313" key="11">
    <source>
        <dbReference type="EMBL" id="KAJ8981345.1"/>
    </source>
</evidence>
<keyword evidence="7 9" id="KW-0496">Mitochondrion</keyword>
<dbReference type="Proteomes" id="UP001162164">
    <property type="component" value="Unassembled WGS sequence"/>
</dbReference>
<dbReference type="PANTHER" id="PTHR12733:SF3">
    <property type="entry name" value="ATP SYNTHASE F(0) COMPLEX SUBUNIT B1, MITOCHONDRIAL"/>
    <property type="match status" value="1"/>
</dbReference>
<dbReference type="EMBL" id="JAPWTJ010000188">
    <property type="protein sequence ID" value="KAJ8981345.1"/>
    <property type="molecule type" value="Genomic_DNA"/>
</dbReference>
<keyword evidence="6 9" id="KW-0406">Ion transport</keyword>
<evidence type="ECO:0000256" key="8">
    <source>
        <dbReference type="ARBA" id="ARBA00023136"/>
    </source>
</evidence>
<organism evidence="11 12">
    <name type="scientific">Molorchus minor</name>
    <dbReference type="NCBI Taxonomy" id="1323400"/>
    <lineage>
        <taxon>Eukaryota</taxon>
        <taxon>Metazoa</taxon>
        <taxon>Ecdysozoa</taxon>
        <taxon>Arthropoda</taxon>
        <taxon>Hexapoda</taxon>
        <taxon>Insecta</taxon>
        <taxon>Pterygota</taxon>
        <taxon>Neoptera</taxon>
        <taxon>Endopterygota</taxon>
        <taxon>Coleoptera</taxon>
        <taxon>Polyphaga</taxon>
        <taxon>Cucujiformia</taxon>
        <taxon>Chrysomeloidea</taxon>
        <taxon>Cerambycidae</taxon>
        <taxon>Lamiinae</taxon>
        <taxon>Monochamini</taxon>
        <taxon>Molorchus</taxon>
    </lineage>
</organism>
<evidence type="ECO:0000256" key="7">
    <source>
        <dbReference type="ARBA" id="ARBA00023128"/>
    </source>
</evidence>
<dbReference type="InterPro" id="IPR008688">
    <property type="entry name" value="ATP_synth_Bsub_B/MI25"/>
</dbReference>
<name>A0ABQ9JTA7_9CUCU</name>
<evidence type="ECO:0000256" key="1">
    <source>
        <dbReference type="ARBA" id="ARBA00007479"/>
    </source>
</evidence>
<evidence type="ECO:0000256" key="5">
    <source>
        <dbReference type="ARBA" id="ARBA00022792"/>
    </source>
</evidence>
<evidence type="ECO:0000256" key="4">
    <source>
        <dbReference type="ARBA" id="ARBA00022781"/>
    </source>
</evidence>
<evidence type="ECO:0000313" key="12">
    <source>
        <dbReference type="Proteomes" id="UP001162164"/>
    </source>
</evidence>
<evidence type="ECO:0000256" key="9">
    <source>
        <dbReference type="RuleBase" id="RU368017"/>
    </source>
</evidence>
<gene>
    <name evidence="11" type="ORF">NQ317_002882</name>
</gene>
<dbReference type="SUPFAM" id="SSF161060">
    <property type="entry name" value="ATP synthase B chain-like"/>
    <property type="match status" value="1"/>
</dbReference>